<sequence length="73" mass="7900">MKLGFGEKMEGSMRLSGTSLFVAAMALVPCRRHSGAFSDLRCCRDVSVNGRCACRDLNRPSGVRISVPLVLGR</sequence>
<protein>
    <submittedName>
        <fullName evidence="1">Uncharacterized protein</fullName>
    </submittedName>
</protein>
<dbReference type="AlphaFoldDB" id="A0AAP0KJB9"/>
<gene>
    <name evidence="1" type="ORF">Sjap_001081</name>
</gene>
<reference evidence="1 2" key="1">
    <citation type="submission" date="2024-01" db="EMBL/GenBank/DDBJ databases">
        <title>Genome assemblies of Stephania.</title>
        <authorList>
            <person name="Yang L."/>
        </authorList>
    </citation>
    <scope>NUCLEOTIDE SEQUENCE [LARGE SCALE GENOMIC DNA]</scope>
    <source>
        <strain evidence="1">QJT</strain>
        <tissue evidence="1">Leaf</tissue>
    </source>
</reference>
<proteinExistence type="predicted"/>
<dbReference type="EMBL" id="JBBNAE010000001">
    <property type="protein sequence ID" value="KAK9153601.1"/>
    <property type="molecule type" value="Genomic_DNA"/>
</dbReference>
<comment type="caution">
    <text evidence="1">The sequence shown here is derived from an EMBL/GenBank/DDBJ whole genome shotgun (WGS) entry which is preliminary data.</text>
</comment>
<dbReference type="Proteomes" id="UP001417504">
    <property type="component" value="Unassembled WGS sequence"/>
</dbReference>
<accession>A0AAP0KJB9</accession>
<keyword evidence="2" id="KW-1185">Reference proteome</keyword>
<name>A0AAP0KJB9_9MAGN</name>
<organism evidence="1 2">
    <name type="scientific">Stephania japonica</name>
    <dbReference type="NCBI Taxonomy" id="461633"/>
    <lineage>
        <taxon>Eukaryota</taxon>
        <taxon>Viridiplantae</taxon>
        <taxon>Streptophyta</taxon>
        <taxon>Embryophyta</taxon>
        <taxon>Tracheophyta</taxon>
        <taxon>Spermatophyta</taxon>
        <taxon>Magnoliopsida</taxon>
        <taxon>Ranunculales</taxon>
        <taxon>Menispermaceae</taxon>
        <taxon>Menispermoideae</taxon>
        <taxon>Cissampelideae</taxon>
        <taxon>Stephania</taxon>
    </lineage>
</organism>
<evidence type="ECO:0000313" key="2">
    <source>
        <dbReference type="Proteomes" id="UP001417504"/>
    </source>
</evidence>
<evidence type="ECO:0000313" key="1">
    <source>
        <dbReference type="EMBL" id="KAK9153601.1"/>
    </source>
</evidence>